<evidence type="ECO:0000256" key="1">
    <source>
        <dbReference type="ARBA" id="ARBA00004651"/>
    </source>
</evidence>
<dbReference type="EMBL" id="FYDG01000015">
    <property type="protein sequence ID" value="SNB81419.1"/>
    <property type="molecule type" value="Genomic_DNA"/>
</dbReference>
<keyword evidence="3" id="KW-1003">Cell membrane</keyword>
<evidence type="ECO:0000256" key="4">
    <source>
        <dbReference type="ARBA" id="ARBA00022692"/>
    </source>
</evidence>
<accession>A0A212S7U9</accession>
<dbReference type="Pfam" id="PF04226">
    <property type="entry name" value="Transgly_assoc"/>
    <property type="match status" value="1"/>
</dbReference>
<dbReference type="Proteomes" id="UP000198418">
    <property type="component" value="Unassembled WGS sequence"/>
</dbReference>
<comment type="subcellular location">
    <subcellularLocation>
        <location evidence="1">Cell membrane</location>
        <topology evidence="1">Multi-pass membrane protein</topology>
    </subcellularLocation>
</comment>
<dbReference type="PANTHER" id="PTHR33884">
    <property type="entry name" value="UPF0410 PROTEIN YMGE"/>
    <property type="match status" value="1"/>
</dbReference>
<organism evidence="8 9">
    <name type="scientific">Rhodoblastus acidophilus</name>
    <name type="common">Rhodopseudomonas acidophila</name>
    <dbReference type="NCBI Taxonomy" id="1074"/>
    <lineage>
        <taxon>Bacteria</taxon>
        <taxon>Pseudomonadati</taxon>
        <taxon>Pseudomonadota</taxon>
        <taxon>Alphaproteobacteria</taxon>
        <taxon>Hyphomicrobiales</taxon>
        <taxon>Rhodoblastaceae</taxon>
        <taxon>Rhodoblastus</taxon>
    </lineage>
</organism>
<feature type="transmembrane region" description="Helical" evidence="7">
    <location>
        <begin position="6"/>
        <end position="22"/>
    </location>
</feature>
<keyword evidence="5 7" id="KW-1133">Transmembrane helix</keyword>
<name>A0A212S7U9_RHOAC</name>
<reference evidence="9" key="1">
    <citation type="submission" date="2017-06" db="EMBL/GenBank/DDBJ databases">
        <authorList>
            <person name="Varghese N."/>
            <person name="Submissions S."/>
        </authorList>
    </citation>
    <scope>NUCLEOTIDE SEQUENCE [LARGE SCALE GENOMIC DNA]</scope>
    <source>
        <strain evidence="9">DSM 137</strain>
    </source>
</reference>
<sequence length="85" mass="8532">MGILSWIILGLIAGFIGSKLVNHTGQGMLLDIVLGIVGAVVGGYISTALGLGGVSGVNLWSILVAAAGAVIVLLVYRQVTGSSRL</sequence>
<evidence type="ECO:0000313" key="8">
    <source>
        <dbReference type="EMBL" id="SNB81419.1"/>
    </source>
</evidence>
<proteinExistence type="inferred from homology"/>
<comment type="similarity">
    <text evidence="2">Belongs to the UPF0410 family.</text>
</comment>
<evidence type="ECO:0000256" key="6">
    <source>
        <dbReference type="ARBA" id="ARBA00023136"/>
    </source>
</evidence>
<evidence type="ECO:0000256" key="2">
    <source>
        <dbReference type="ARBA" id="ARBA00011006"/>
    </source>
</evidence>
<evidence type="ECO:0000256" key="3">
    <source>
        <dbReference type="ARBA" id="ARBA00022475"/>
    </source>
</evidence>
<dbReference type="InterPro" id="IPR007341">
    <property type="entry name" value="Transgly_assoc"/>
</dbReference>
<evidence type="ECO:0000256" key="7">
    <source>
        <dbReference type="SAM" id="Phobius"/>
    </source>
</evidence>
<keyword evidence="6 7" id="KW-0472">Membrane</keyword>
<evidence type="ECO:0000313" key="9">
    <source>
        <dbReference type="Proteomes" id="UP000198418"/>
    </source>
</evidence>
<dbReference type="RefSeq" id="WP_088522163.1">
    <property type="nucleotide sequence ID" value="NZ_FYDG01000015.1"/>
</dbReference>
<protein>
    <submittedName>
        <fullName evidence="8">Uncharacterized membrane protein YeaQ/YmgE, transglycosylase-associated protein family</fullName>
    </submittedName>
</protein>
<gene>
    <name evidence="8" type="ORF">SAMN06265338_11540</name>
</gene>
<keyword evidence="9" id="KW-1185">Reference proteome</keyword>
<keyword evidence="4 7" id="KW-0812">Transmembrane</keyword>
<evidence type="ECO:0000256" key="5">
    <source>
        <dbReference type="ARBA" id="ARBA00022989"/>
    </source>
</evidence>
<dbReference type="AlphaFoldDB" id="A0A212S7U9"/>
<feature type="transmembrane region" description="Helical" evidence="7">
    <location>
        <begin position="57"/>
        <end position="76"/>
    </location>
</feature>
<dbReference type="PANTHER" id="PTHR33884:SF3">
    <property type="entry name" value="UPF0410 PROTEIN YMGE"/>
    <property type="match status" value="1"/>
</dbReference>
<feature type="transmembrane region" description="Helical" evidence="7">
    <location>
        <begin position="29"/>
        <end position="51"/>
    </location>
</feature>
<dbReference type="GO" id="GO:0005886">
    <property type="term" value="C:plasma membrane"/>
    <property type="evidence" value="ECO:0007669"/>
    <property type="project" value="UniProtKB-SubCell"/>
</dbReference>